<dbReference type="InterPro" id="IPR051430">
    <property type="entry name" value="Fungal_TF_Env_Response"/>
</dbReference>
<evidence type="ECO:0000256" key="5">
    <source>
        <dbReference type="ARBA" id="ARBA00023163"/>
    </source>
</evidence>
<gene>
    <name evidence="8" type="ORF">FJTKL_07324</name>
</gene>
<proteinExistence type="predicted"/>
<dbReference type="SMART" id="SM00906">
    <property type="entry name" value="Fungal_trans"/>
    <property type="match status" value="1"/>
</dbReference>
<sequence length="583" mass="64753">MNSAVPITKSFVAIIEPQLREGRPKVLDIMDKCKTLGRVIKSQRAPPWPCPPTPDLPPKHLADGLVARYLETIESLYRVLHIPAFKRDYEAIWAKPGIQLETYFLVQLKLVLALGAVTYDSNFSLRTEATRWIYEAQTYLSEPVFKSRLRIQTVQTRILLILAMEFVDVSGDSIWISAGSLIRTAVTMGLHRDPRHLPEMTPLAAEMRRRLWNTIIEMSLQASMSKGGPPLLSMTDFDTEAPSNIDDDALTAGLSHILDDNGDSTIMSVPRALRATYPIRMKITKFLNDLNTTGVAYEETLQLDTEVREVFKELRRSLHPLRDQQSTKFAAQAADVIISRYLCTLHMPYYAAALESPAYAFSRQIVVDNLLKIWCATWPSSSIAGIAASAPSAYSTPSAGSSVSSEELLARLITCGSGFFRTAAVQVSFTIPMELHAQLQDDEGLGPTRLRRDLAAVTEEIMAWSWRCMEAGETSVKGFLMSSLLVAQTQALQRGPIADRAELARFLIGEGSKAAERCVPLMEAAVERTKQQGAPAIVDEFGPSPGLTEDWDFTRMTDAMFAPEGQGAMSWFDSDSMPGLYFW</sequence>
<keyword evidence="9" id="KW-1185">Reference proteome</keyword>
<evidence type="ECO:0000256" key="2">
    <source>
        <dbReference type="ARBA" id="ARBA00022833"/>
    </source>
</evidence>
<evidence type="ECO:0000256" key="6">
    <source>
        <dbReference type="ARBA" id="ARBA00023242"/>
    </source>
</evidence>
<keyword evidence="3" id="KW-0805">Transcription regulation</keyword>
<dbReference type="Proteomes" id="UP001600888">
    <property type="component" value="Unassembled WGS sequence"/>
</dbReference>
<reference evidence="8 9" key="1">
    <citation type="submission" date="2024-03" db="EMBL/GenBank/DDBJ databases">
        <title>A high-quality draft genome sequence of Diaporthe vaccinii, a causative agent of upright dieback and viscid rot disease in cranberry plants.</title>
        <authorList>
            <person name="Sarrasin M."/>
            <person name="Lang B.F."/>
            <person name="Burger G."/>
        </authorList>
    </citation>
    <scope>NUCLEOTIDE SEQUENCE [LARGE SCALE GENOMIC DNA]</scope>
    <source>
        <strain evidence="8 9">IS7</strain>
    </source>
</reference>
<keyword evidence="5" id="KW-0804">Transcription</keyword>
<protein>
    <recommendedName>
        <fullName evidence="7">Xylanolytic transcriptional activator regulatory domain-containing protein</fullName>
    </recommendedName>
</protein>
<keyword evidence="4" id="KW-0238">DNA-binding</keyword>
<evidence type="ECO:0000259" key="7">
    <source>
        <dbReference type="SMART" id="SM00906"/>
    </source>
</evidence>
<evidence type="ECO:0000256" key="1">
    <source>
        <dbReference type="ARBA" id="ARBA00022723"/>
    </source>
</evidence>
<keyword evidence="6" id="KW-0539">Nucleus</keyword>
<dbReference type="PANTHER" id="PTHR31944">
    <property type="entry name" value="HEME-RESPONSIVE ZINC FINGER TRANSCRIPTION FACTOR HAP1"/>
    <property type="match status" value="1"/>
</dbReference>
<feature type="domain" description="Xylanolytic transcriptional activator regulatory" evidence="7">
    <location>
        <begin position="174"/>
        <end position="248"/>
    </location>
</feature>
<evidence type="ECO:0000313" key="8">
    <source>
        <dbReference type="EMBL" id="KAL2286093.1"/>
    </source>
</evidence>
<comment type="caution">
    <text evidence="8">The sequence shown here is derived from an EMBL/GenBank/DDBJ whole genome shotgun (WGS) entry which is preliminary data.</text>
</comment>
<dbReference type="CDD" id="cd12148">
    <property type="entry name" value="fungal_TF_MHR"/>
    <property type="match status" value="1"/>
</dbReference>
<keyword evidence="1" id="KW-0479">Metal-binding</keyword>
<evidence type="ECO:0000313" key="9">
    <source>
        <dbReference type="Proteomes" id="UP001600888"/>
    </source>
</evidence>
<keyword evidence="2" id="KW-0862">Zinc</keyword>
<dbReference type="PANTHER" id="PTHR31944:SF131">
    <property type="entry name" value="HEME-RESPONSIVE ZINC FINGER TRANSCRIPTION FACTOR HAP1"/>
    <property type="match status" value="1"/>
</dbReference>
<evidence type="ECO:0000256" key="3">
    <source>
        <dbReference type="ARBA" id="ARBA00023015"/>
    </source>
</evidence>
<dbReference type="InterPro" id="IPR007219">
    <property type="entry name" value="XnlR_reg_dom"/>
</dbReference>
<organism evidence="8 9">
    <name type="scientific">Diaporthe vaccinii</name>
    <dbReference type="NCBI Taxonomy" id="105482"/>
    <lineage>
        <taxon>Eukaryota</taxon>
        <taxon>Fungi</taxon>
        <taxon>Dikarya</taxon>
        <taxon>Ascomycota</taxon>
        <taxon>Pezizomycotina</taxon>
        <taxon>Sordariomycetes</taxon>
        <taxon>Sordariomycetidae</taxon>
        <taxon>Diaporthales</taxon>
        <taxon>Diaporthaceae</taxon>
        <taxon>Diaporthe</taxon>
        <taxon>Diaporthe eres species complex</taxon>
    </lineage>
</organism>
<name>A0ABR4EUI5_9PEZI</name>
<accession>A0ABR4EUI5</accession>
<dbReference type="EMBL" id="JBAWTH010000026">
    <property type="protein sequence ID" value="KAL2286093.1"/>
    <property type="molecule type" value="Genomic_DNA"/>
</dbReference>
<dbReference type="Pfam" id="PF04082">
    <property type="entry name" value="Fungal_trans"/>
    <property type="match status" value="1"/>
</dbReference>
<evidence type="ECO:0000256" key="4">
    <source>
        <dbReference type="ARBA" id="ARBA00023125"/>
    </source>
</evidence>